<evidence type="ECO:0000313" key="14">
    <source>
        <dbReference type="Proteomes" id="UP000830016"/>
    </source>
</evidence>
<dbReference type="Proteomes" id="UP000830016">
    <property type="component" value="Segment"/>
</dbReference>
<keyword evidence="8" id="KW-0325">Glycoprotein</keyword>
<keyword evidence="2 9" id="KW-0812">Transmembrane</keyword>
<protein>
    <submittedName>
        <fullName evidence="12">Glycoprotein</fullName>
    </submittedName>
</protein>
<feature type="domain" description="Spike glycoprotein G central" evidence="11">
    <location>
        <begin position="344"/>
        <end position="459"/>
    </location>
</feature>
<evidence type="ECO:0000256" key="2">
    <source>
        <dbReference type="ARBA" id="ARBA00022692"/>
    </source>
</evidence>
<dbReference type="EMBL" id="MW491759">
    <property type="protein sequence ID" value="UAU42900.1"/>
    <property type="molecule type" value="Viral_cRNA"/>
</dbReference>
<dbReference type="GO" id="GO:0055036">
    <property type="term" value="C:virion membrane"/>
    <property type="evidence" value="ECO:0007669"/>
    <property type="project" value="UniProtKB-SubCell"/>
</dbReference>
<sequence length="565" mass="65520">MTLNVRILFFMFLISKIWGLEYMYFPTSLKSDFRPIHLDHLNCPYDIDDTEIENPVEVNCKILVTNLIDLDGEVCYKQRWITNCHENFLGQQTIHHSIEHLTIDSNDLKKKLPLDKNLLPPDAECKWLSDTETSDIRTICQPVTIKYDETLMAGSHPSLGTFHCPSPPCKIDDQHIFVSTNVSTTQKGYKDIKVKFSTDKGGFIHDTSFVKSSIFPKLSLEGACVDLTKSPSNNNHFAKIILRSGLLLELKDPFDLGAGKSYRDGESIHVNHDIVNLKKLLLRKYDKTSIWGQTMFNQNSRSKMTFSNDVTGRFKQFGKLFVDLRICQIQDFNRIMVPTIDFQRSMTEMFVESKVDQLTCKRRLYDIMSSGIISGADLGLLAQNHEGIGPVYHIYKNDITVAYGNYERFTWEPKVQNGTRFLGYVHQGDNKRWIECPEWVKDPEHKGLEWCVNGIFSRNGSLYHPVFGGDNIEDLKIAYQTKNLRKVDHVSLLLRIENRNLTRWEEFFNLKSKRNFFGIDRVTNWFDGLSKEIKYIIWSVVGILALIMIIRVLRSRHRSNTYNHY</sequence>
<proteinExistence type="predicted"/>
<reference evidence="13" key="2">
    <citation type="journal article" date="2021" name="Viruses">
        <title>Genome Characterization of Bird-Related Rhabdoviruses Circulating in Africa.</title>
        <authorList>
            <person name="Luo D.-S."/>
            <person name="Zhou Z.-J."/>
            <person name="Ge X.-Y."/>
            <person name="Bourhy H."/>
            <person name="Shi Z.-L."/>
            <person name="Grandadam M."/>
            <person name="Dacheux L."/>
        </authorList>
    </citation>
    <scope>NUCLEOTIDE SEQUENCE</scope>
    <source>
        <strain evidence="13">09023EGY</strain>
    </source>
</reference>
<evidence type="ECO:0000259" key="10">
    <source>
        <dbReference type="Pfam" id="PF00974"/>
    </source>
</evidence>
<keyword evidence="5" id="KW-0261">Viral envelope protein</keyword>
<dbReference type="EMBL" id="MK965544">
    <property type="protein sequence ID" value="QGX48514.1"/>
    <property type="molecule type" value="Viral_cRNA"/>
</dbReference>
<organism evidence="12">
    <name type="scientific">Burg el Arab virus</name>
    <dbReference type="NCBI Taxonomy" id="2686073"/>
    <lineage>
        <taxon>Viruses</taxon>
        <taxon>Riboviria</taxon>
        <taxon>Orthornavirae</taxon>
        <taxon>Negarnaviricota</taxon>
        <taxon>Haploviricotina</taxon>
        <taxon>Monjiviricetes</taxon>
        <taxon>Mononegavirales</taxon>
        <taxon>Rhabdoviridae</taxon>
        <taxon>Alpharhabdovirinae</taxon>
        <taxon>Sunrhavirus</taxon>
        <taxon>Sunrhavirus alexandria</taxon>
    </lineage>
</organism>
<evidence type="ECO:0000256" key="3">
    <source>
        <dbReference type="ARBA" id="ARBA00022729"/>
    </source>
</evidence>
<feature type="domain" description="Spike glycoprotein fusion" evidence="10">
    <location>
        <begin position="71"/>
        <end position="164"/>
    </location>
</feature>
<keyword evidence="7 9" id="KW-0472">Membrane</keyword>
<dbReference type="GO" id="GO:0019031">
    <property type="term" value="C:viral envelope"/>
    <property type="evidence" value="ECO:0007669"/>
    <property type="project" value="UniProtKB-KW"/>
</dbReference>
<evidence type="ECO:0000256" key="1">
    <source>
        <dbReference type="ARBA" id="ARBA00004563"/>
    </source>
</evidence>
<dbReference type="Pfam" id="PF24833">
    <property type="entry name" value="Rhabdo_glycop_CD"/>
    <property type="match status" value="1"/>
</dbReference>
<dbReference type="SUPFAM" id="SSF161008">
    <property type="entry name" value="Viral glycoprotein ectodomain-like"/>
    <property type="match status" value="2"/>
</dbReference>
<evidence type="ECO:0000256" key="4">
    <source>
        <dbReference type="ARBA" id="ARBA00022844"/>
    </source>
</evidence>
<reference evidence="13" key="4">
    <citation type="submission" date="2021-01" db="EMBL/GenBank/DDBJ databases">
        <authorList>
            <person name="Luo D."/>
            <person name="Zhou Z."/>
            <person name="Ge X."/>
            <person name="Shi Z."/>
            <person name="Bourhy H."/>
            <person name="Marc G."/>
            <person name="Dacheux L."/>
        </authorList>
    </citation>
    <scope>NUCLEOTIDE SEQUENCE</scope>
    <source>
        <strain evidence="13">09023EGY</strain>
    </source>
</reference>
<dbReference type="Pfam" id="PF00974">
    <property type="entry name" value="Rhabdo_glycop_FD"/>
    <property type="match status" value="1"/>
</dbReference>
<keyword evidence="3" id="KW-0732">Signal</keyword>
<dbReference type="GeneID" id="80539713"/>
<evidence type="ECO:0000256" key="8">
    <source>
        <dbReference type="ARBA" id="ARBA00023180"/>
    </source>
</evidence>
<comment type="subcellular location">
    <subcellularLocation>
        <location evidence="1">Virion membrane</location>
        <topology evidence="1">Single-pass type I membrane protein</topology>
    </subcellularLocation>
</comment>
<evidence type="ECO:0000313" key="13">
    <source>
        <dbReference type="EMBL" id="UAU42900.1"/>
    </source>
</evidence>
<evidence type="ECO:0000256" key="5">
    <source>
        <dbReference type="ARBA" id="ARBA00022879"/>
    </source>
</evidence>
<evidence type="ECO:0000256" key="6">
    <source>
        <dbReference type="ARBA" id="ARBA00022989"/>
    </source>
</evidence>
<evidence type="ECO:0000259" key="11">
    <source>
        <dbReference type="Pfam" id="PF24833"/>
    </source>
</evidence>
<evidence type="ECO:0000313" key="12">
    <source>
        <dbReference type="EMBL" id="QGX48514.1"/>
    </source>
</evidence>
<dbReference type="KEGG" id="vg:80539713"/>
<dbReference type="RefSeq" id="YP_010801035.1">
    <property type="nucleotide sequence ID" value="NC_076937.1"/>
</dbReference>
<keyword evidence="14" id="KW-1185">Reference proteome</keyword>
<reference evidence="14" key="3">
    <citation type="journal article" date="2021" name="Viruses">
        <title>Genome Characterization of Bird-Related Rhabdoviruses Circulating in Africa.</title>
        <authorList>
            <person name="Luo D.-S."/>
            <person name="Zhou Z.-J."/>
            <person name="Ge X.-Y."/>
            <person name="Bourhy H."/>
            <person name="Shi Z.-L."/>
            <person name="Grandadam M."/>
            <person name="Dacheux L."/>
        </authorList>
    </citation>
    <scope>NUCLEOTIDE SEQUENCE [LARGE SCALE GENOMIC DNA]</scope>
</reference>
<gene>
    <name evidence="13" type="primary">G</name>
</gene>
<evidence type="ECO:0000256" key="9">
    <source>
        <dbReference type="SAM" id="Phobius"/>
    </source>
</evidence>
<name>A0A6B9DHA3_9RHAB</name>
<feature type="transmembrane region" description="Helical" evidence="9">
    <location>
        <begin position="535"/>
        <end position="553"/>
    </location>
</feature>
<dbReference type="InterPro" id="IPR001903">
    <property type="entry name" value="Rhabdo_glycop_FD"/>
</dbReference>
<keyword evidence="6 9" id="KW-1133">Transmembrane helix</keyword>
<evidence type="ECO:0000256" key="7">
    <source>
        <dbReference type="ARBA" id="ARBA00023136"/>
    </source>
</evidence>
<accession>A0A6B9DHA3</accession>
<reference evidence="12" key="1">
    <citation type="submission" date="2019-05" db="EMBL/GenBank/DDBJ databases">
        <title>Molecular and Phylogenetic Characterization of 102 Bunyaviruses in the Families Peribunyaviridae, Nairoviridae, and Phenuiviridae.</title>
        <authorList>
            <person name="Kapuscinski M."/>
            <person name="Bergren N."/>
            <person name="Russell B."/>
            <person name="Lee J."/>
            <person name="Borland E."/>
            <person name="King D."/>
            <person name="Stenglein M."/>
            <person name="Kading R."/>
        </authorList>
    </citation>
    <scope>NUCLEOTIDE SEQUENCE</scope>
    <source>
        <strain evidence="12">EgAr 3782-61</strain>
    </source>
</reference>
<dbReference type="InterPro" id="IPR055447">
    <property type="entry name" value="Rhabdo_glycop_CD"/>
</dbReference>
<keyword evidence="4" id="KW-0946">Virion</keyword>